<evidence type="ECO:0000313" key="2">
    <source>
        <dbReference type="EMBL" id="KHQ54979.1"/>
    </source>
</evidence>
<evidence type="ECO:0000259" key="1">
    <source>
        <dbReference type="Pfam" id="PF07045"/>
    </source>
</evidence>
<dbReference type="STRING" id="561184.SAMN05216376_10313"/>
<organism evidence="2 3">
    <name type="scientific">Mameliella alba</name>
    <dbReference type="NCBI Taxonomy" id="561184"/>
    <lineage>
        <taxon>Bacteria</taxon>
        <taxon>Pseudomonadati</taxon>
        <taxon>Pseudomonadota</taxon>
        <taxon>Alphaproteobacteria</taxon>
        <taxon>Rhodobacterales</taxon>
        <taxon>Roseobacteraceae</taxon>
        <taxon>Mameliella</taxon>
    </lineage>
</organism>
<evidence type="ECO:0000313" key="3">
    <source>
        <dbReference type="Proteomes" id="UP000030960"/>
    </source>
</evidence>
<dbReference type="RefSeq" id="WP_082024504.1">
    <property type="nucleotide sequence ID" value="NZ_JSUQ01000001.1"/>
</dbReference>
<keyword evidence="3" id="KW-1185">Reference proteome</keyword>
<dbReference type="InterPro" id="IPR011008">
    <property type="entry name" value="Dimeric_a/b-barrel"/>
</dbReference>
<sequence>MSVYVIACLTPDPEQMDAYQTYMATALPLLEKVGGKLSQHFPVGDVVVGEKPTEAIMVVEYPDIAAVHALFDSDEYQQLIPVRDRAFSTYSVSIVS</sequence>
<dbReference type="Gene3D" id="3.30.70.100">
    <property type="match status" value="1"/>
</dbReference>
<accession>A0A0B3SX39</accession>
<dbReference type="InterPro" id="IPR010753">
    <property type="entry name" value="DUF1330"/>
</dbReference>
<dbReference type="Pfam" id="PF07045">
    <property type="entry name" value="DUF1330"/>
    <property type="match status" value="1"/>
</dbReference>
<proteinExistence type="predicted"/>
<dbReference type="OrthoDB" id="582594at2"/>
<gene>
    <name evidence="2" type="ORF">OA50_00013</name>
</gene>
<dbReference type="PANTHER" id="PTHR41521:SF4">
    <property type="entry name" value="BLR0684 PROTEIN"/>
    <property type="match status" value="1"/>
</dbReference>
<dbReference type="SUPFAM" id="SSF54909">
    <property type="entry name" value="Dimeric alpha+beta barrel"/>
    <property type="match status" value="1"/>
</dbReference>
<name>A0A0B3SX39_9RHOB</name>
<dbReference type="PANTHER" id="PTHR41521">
    <property type="match status" value="1"/>
</dbReference>
<dbReference type="EMBL" id="JSUQ01000001">
    <property type="protein sequence ID" value="KHQ54979.1"/>
    <property type="molecule type" value="Genomic_DNA"/>
</dbReference>
<feature type="domain" description="DUF1330" evidence="1">
    <location>
        <begin position="3"/>
        <end position="94"/>
    </location>
</feature>
<dbReference type="AlphaFoldDB" id="A0A0B3SX39"/>
<dbReference type="Proteomes" id="UP000030960">
    <property type="component" value="Unassembled WGS sequence"/>
</dbReference>
<protein>
    <recommendedName>
        <fullName evidence="1">DUF1330 domain-containing protein</fullName>
    </recommendedName>
</protein>
<reference evidence="2 3" key="1">
    <citation type="submission" date="2014-10" db="EMBL/GenBank/DDBJ databases">
        <title>Genome sequence of Ponticoccus sp. strain UMTAT08 isolated from clonal culture of toxic dinoflagellate Alexandrium tamiyavanichii.</title>
        <authorList>
            <person name="Gan H.Y."/>
            <person name="Muhd D.-D."/>
            <person name="Mohd Noor M.E."/>
            <person name="Yeong Y.S."/>
            <person name="Usup G."/>
        </authorList>
    </citation>
    <scope>NUCLEOTIDE SEQUENCE [LARGE SCALE GENOMIC DNA]</scope>
    <source>
        <strain evidence="2 3">UMTAT08</strain>
    </source>
</reference>
<comment type="caution">
    <text evidence="2">The sequence shown here is derived from an EMBL/GenBank/DDBJ whole genome shotgun (WGS) entry which is preliminary data.</text>
</comment>